<organism evidence="1 2">
    <name type="scientific">Nocardiopsis alborubida</name>
    <dbReference type="NCBI Taxonomy" id="146802"/>
    <lineage>
        <taxon>Bacteria</taxon>
        <taxon>Bacillati</taxon>
        <taxon>Actinomycetota</taxon>
        <taxon>Actinomycetes</taxon>
        <taxon>Streptosporangiales</taxon>
        <taxon>Nocardiopsidaceae</taxon>
        <taxon>Nocardiopsis</taxon>
    </lineage>
</organism>
<comment type="caution">
    <text evidence="1">The sequence shown here is derived from an EMBL/GenBank/DDBJ whole genome shotgun (WGS) entry which is preliminary data.</text>
</comment>
<keyword evidence="2" id="KW-1185">Reference proteome</keyword>
<protein>
    <submittedName>
        <fullName evidence="1">Uncharacterized protein</fullName>
    </submittedName>
</protein>
<dbReference type="EMBL" id="JAAXPG010000033">
    <property type="protein sequence ID" value="NKZ01251.1"/>
    <property type="molecule type" value="Genomic_DNA"/>
</dbReference>
<dbReference type="Proteomes" id="UP000553209">
    <property type="component" value="Unassembled WGS sequence"/>
</dbReference>
<proteinExistence type="predicted"/>
<accession>A0A7X6MKP2</accession>
<evidence type="ECO:0000313" key="2">
    <source>
        <dbReference type="Proteomes" id="UP000553209"/>
    </source>
</evidence>
<reference evidence="1 2" key="1">
    <citation type="submission" date="2020-04" db="EMBL/GenBank/DDBJ databases">
        <title>MicrobeNet Type strains.</title>
        <authorList>
            <person name="Nicholson A.C."/>
        </authorList>
    </citation>
    <scope>NUCLEOTIDE SEQUENCE [LARGE SCALE GENOMIC DNA]</scope>
    <source>
        <strain evidence="1 2">ATCC 23612</strain>
    </source>
</reference>
<evidence type="ECO:0000313" key="1">
    <source>
        <dbReference type="EMBL" id="NKZ01251.1"/>
    </source>
</evidence>
<name>A0A7X6MKP2_9ACTN</name>
<gene>
    <name evidence="1" type="ORF">HGB44_26790</name>
</gene>
<dbReference type="AlphaFoldDB" id="A0A7X6MKP2"/>
<sequence>MVRARGLPALSATHHEHGRRDDANTQRNPFTEARDAFLSQRGLAFTLEWRRFPWTWGADVDRALIGPAYLGNVSIGLKDGWTWGWQGRRGTWKYVQRDRLDLLLDQVIETRAGYVPPLPHRRDRNG</sequence>
<dbReference type="RefSeq" id="WP_061082488.1">
    <property type="nucleotide sequence ID" value="NZ_JAAXPG010000033.1"/>
</dbReference>